<reference evidence="3" key="1">
    <citation type="submission" date="2021-01" db="EMBL/GenBank/DDBJ databases">
        <authorList>
            <consortium name="Genoscope - CEA"/>
            <person name="William W."/>
        </authorList>
    </citation>
    <scope>NUCLEOTIDE SEQUENCE</scope>
</reference>
<keyword evidence="4" id="KW-1185">Reference proteome</keyword>
<protein>
    <recommendedName>
        <fullName evidence="2">FHA domain-containing protein</fullName>
    </recommendedName>
</protein>
<feature type="domain" description="FHA" evidence="2">
    <location>
        <begin position="773"/>
        <end position="823"/>
    </location>
</feature>
<dbReference type="CDD" id="cd00060">
    <property type="entry name" value="FHA"/>
    <property type="match status" value="2"/>
</dbReference>
<evidence type="ECO:0000256" key="1">
    <source>
        <dbReference type="SAM" id="MobiDB-lite"/>
    </source>
</evidence>
<dbReference type="OMA" id="SKICTRG"/>
<feature type="compositionally biased region" description="Polar residues" evidence="1">
    <location>
        <begin position="478"/>
        <end position="487"/>
    </location>
</feature>
<evidence type="ECO:0000313" key="3">
    <source>
        <dbReference type="EMBL" id="CAD8196752.1"/>
    </source>
</evidence>
<feature type="domain" description="FHA" evidence="2">
    <location>
        <begin position="873"/>
        <end position="926"/>
    </location>
</feature>
<dbReference type="Pfam" id="PF00498">
    <property type="entry name" value="FHA"/>
    <property type="match status" value="2"/>
</dbReference>
<dbReference type="OrthoDB" id="302278at2759"/>
<dbReference type="AlphaFoldDB" id="A0A8S1X746"/>
<dbReference type="EMBL" id="CAJJDP010000112">
    <property type="protein sequence ID" value="CAD8196752.1"/>
    <property type="molecule type" value="Genomic_DNA"/>
</dbReference>
<feature type="region of interest" description="Disordered" evidence="1">
    <location>
        <begin position="463"/>
        <end position="487"/>
    </location>
</feature>
<dbReference type="InterPro" id="IPR050923">
    <property type="entry name" value="Cell_Proc_Reg/RNA_Proc"/>
</dbReference>
<dbReference type="SMART" id="SM00240">
    <property type="entry name" value="FHA"/>
    <property type="match status" value="2"/>
</dbReference>
<dbReference type="PROSITE" id="PS50006">
    <property type="entry name" value="FHA_DOMAIN"/>
    <property type="match status" value="2"/>
</dbReference>
<dbReference type="InterPro" id="IPR000253">
    <property type="entry name" value="FHA_dom"/>
</dbReference>
<dbReference type="Proteomes" id="UP000683925">
    <property type="component" value="Unassembled WGS sequence"/>
</dbReference>
<proteinExistence type="predicted"/>
<evidence type="ECO:0000259" key="2">
    <source>
        <dbReference type="PROSITE" id="PS50006"/>
    </source>
</evidence>
<feature type="compositionally biased region" description="Low complexity" evidence="1">
    <location>
        <begin position="635"/>
        <end position="670"/>
    </location>
</feature>
<gene>
    <name evidence="3" type="ORF">POCTA_138.1.T1120163</name>
</gene>
<sequence>MLIDCILICIIKTIQKQNFIEFIYMNLTQLESIFQSFNTQKTFPTQWTIDQIRNFCDHYKLEWAKDILRIHNNKQLNVDHLLLNNVLGAKQRRNHDKVQDKISILEAQGLQNEVIREVCLANQFFYRNFSDKNIQYQIIKLKIWSFILNIYEANRQSLKRLQGLHRSKICTRGKCCRCSGPEGKCTCELLQEILQQVNCYIKQIFIADKSIEHRRNNDIYIKSNLIKLLFTNTQYLPKESPLFWDVDQVSVLLKIVKLECLDQLFRQNLIDGFVISVLGKCPFTETSQLLKLFDFNLQNNTKIQNVRLQTHSKLTQLQKYTYIQNVFLMLFYLANTLNQTIYNCLEIDQFQTEGQQISHFDYYDLFYFKAKCPQIWKKSPDKKAQTSDNLETFKVFNLEDGRHESIAIDAFRSNSVNHVKQNVDLQKIQKASSGIESSVRQRQDLIYCQKELEQKAQNISIGEANTTETTTTEATPLIDSSKSSVDNQKNMQESVYFPQNQEMQESVYFQVPQQEQMQESVYFPQQDVKPMQESVIFPQNEQRQMQESVYFIPPQQQMKESVYFPQQEKQEKQLEGSVYFQNKMQASVAFPQNQTEQMQQSVIFQDQNKNDLGQSEMVGQSVMMGQSIFVNNNNNINNNNINNNNINHNNNNNNNNNNNSNNNHNSNNNNKVQDPFNKSINIEHIINEVQQDKKVQEFNQKSKVIFSQKSDTKKEEMQNRTPTRQKRIRLITSIEQNTLQSVIMNPFILNVSHQMKIKSEQFHKILLINLIGATFGRSQDNQYVLQDQSKISSKHARIIVVNDRFHLQDLGSKRGTFVNANKMRIKKAMVFYIGDKQAFQILEVNEKEGILVLAFDKELIDTKQINLKIGETWCVGRDLKRTNYQFIGYPIHQSLSQIHCIISYVQKDGVPKFIIDDQNSKNGTWLRLSDKKLLSEPQLLLRNSKFNLAFEIQYEVIDVYYQNNQ</sequence>
<name>A0A8S1X746_PAROT</name>
<organism evidence="3 4">
    <name type="scientific">Paramecium octaurelia</name>
    <dbReference type="NCBI Taxonomy" id="43137"/>
    <lineage>
        <taxon>Eukaryota</taxon>
        <taxon>Sar</taxon>
        <taxon>Alveolata</taxon>
        <taxon>Ciliophora</taxon>
        <taxon>Intramacronucleata</taxon>
        <taxon>Oligohymenophorea</taxon>
        <taxon>Peniculida</taxon>
        <taxon>Parameciidae</taxon>
        <taxon>Paramecium</taxon>
    </lineage>
</organism>
<accession>A0A8S1X746</accession>
<feature type="region of interest" description="Disordered" evidence="1">
    <location>
        <begin position="635"/>
        <end position="675"/>
    </location>
</feature>
<dbReference type="PANTHER" id="PTHR23308">
    <property type="entry name" value="NUCLEAR INHIBITOR OF PROTEIN PHOSPHATASE-1"/>
    <property type="match status" value="1"/>
</dbReference>
<evidence type="ECO:0000313" key="4">
    <source>
        <dbReference type="Proteomes" id="UP000683925"/>
    </source>
</evidence>
<comment type="caution">
    <text evidence="3">The sequence shown here is derived from an EMBL/GenBank/DDBJ whole genome shotgun (WGS) entry which is preliminary data.</text>
</comment>
<feature type="compositionally biased region" description="Low complexity" evidence="1">
    <location>
        <begin position="463"/>
        <end position="475"/>
    </location>
</feature>